<reference evidence="2 3" key="1">
    <citation type="submission" date="2015-04" db="EMBL/GenBank/DDBJ databases">
        <authorList>
            <person name="Syromyatnikov M.Y."/>
            <person name="Popov V.N."/>
        </authorList>
    </citation>
    <scope>NUCLEOTIDE SEQUENCE [LARGE SCALE GENOMIC DNA]</scope>
</reference>
<sequence length="60" mass="6902">MILRCCLILLRTSCESYKSTSDVYTTQIINCRINTLSQYLTNVLGMRCHMRQTLKGRGLS</sequence>
<accession>A0A1J1J8N8</accession>
<gene>
    <name evidence="2" type="ORF">CLUMA_CG021659</name>
</gene>
<keyword evidence="3" id="KW-1185">Reference proteome</keyword>
<name>A0A1J1J8N8_9DIPT</name>
<proteinExistence type="predicted"/>
<evidence type="ECO:0000256" key="1">
    <source>
        <dbReference type="SAM" id="SignalP"/>
    </source>
</evidence>
<dbReference type="Proteomes" id="UP000183832">
    <property type="component" value="Unassembled WGS sequence"/>
</dbReference>
<organism evidence="2 3">
    <name type="scientific">Clunio marinus</name>
    <dbReference type="NCBI Taxonomy" id="568069"/>
    <lineage>
        <taxon>Eukaryota</taxon>
        <taxon>Metazoa</taxon>
        <taxon>Ecdysozoa</taxon>
        <taxon>Arthropoda</taxon>
        <taxon>Hexapoda</taxon>
        <taxon>Insecta</taxon>
        <taxon>Pterygota</taxon>
        <taxon>Neoptera</taxon>
        <taxon>Endopterygota</taxon>
        <taxon>Diptera</taxon>
        <taxon>Nematocera</taxon>
        <taxon>Chironomoidea</taxon>
        <taxon>Chironomidae</taxon>
        <taxon>Clunio</taxon>
    </lineage>
</organism>
<evidence type="ECO:0000313" key="2">
    <source>
        <dbReference type="EMBL" id="CRL08330.1"/>
    </source>
</evidence>
<dbReference type="EMBL" id="CVRI01000075">
    <property type="protein sequence ID" value="CRL08330.1"/>
    <property type="molecule type" value="Genomic_DNA"/>
</dbReference>
<feature type="signal peptide" evidence="1">
    <location>
        <begin position="1"/>
        <end position="16"/>
    </location>
</feature>
<protein>
    <submittedName>
        <fullName evidence="2">CLUMA_CG021659, isoform A</fullName>
    </submittedName>
</protein>
<feature type="chain" id="PRO_5013266844" evidence="1">
    <location>
        <begin position="17"/>
        <end position="60"/>
    </location>
</feature>
<evidence type="ECO:0000313" key="3">
    <source>
        <dbReference type="Proteomes" id="UP000183832"/>
    </source>
</evidence>
<keyword evidence="1" id="KW-0732">Signal</keyword>
<dbReference type="AlphaFoldDB" id="A0A1J1J8N8"/>